<protein>
    <submittedName>
        <fullName evidence="4">Uncharacterized protein</fullName>
    </submittedName>
</protein>
<evidence type="ECO:0000256" key="1">
    <source>
        <dbReference type="SAM" id="MobiDB-lite"/>
    </source>
</evidence>
<feature type="chain" id="PRO_5046374333" evidence="3">
    <location>
        <begin position="24"/>
        <end position="634"/>
    </location>
</feature>
<proteinExistence type="predicted"/>
<keyword evidence="2" id="KW-0472">Membrane</keyword>
<sequence length="634" mass="70097">MSPSGVVWHLLLLSQALFYLGHCKTVQSPVSSALVQERRIDNFVEFTDEGDQLAVESTLKRDTSGGKRDILDKKATGSTGRECANVQKAVFPIIPVIVASVIGLVGSIIISVIGKIIFSFFKQSLDSDGFGQDSGGGWSSSASGYGRRQGYSFFGLENIDYSKLIKNVFKAIEKVHFCTKVLLVSVIFNIYFDNVSCANIREDSSSIKAKGNSSKEDDNETFSNRQLPLQIANPNTNYFNTQASFGFPLYNVPVNQNGQILPNLPFRDPNLPGVYLSGMQGSKQGTTVIKDLSSSGSKLKDSPSNDPDTVQQSRKNPKVKQKKKQPVESEKENYVEIVESKTDEGTERNCPGCVGGTCDPTLGPNTNISGIPVIQIIIGLFAGIFWAKIFLFIFKNFIEQQPNKSGGYEPAPSPQYGTPQYGAPQASYGAPAAAPVSGYNTNRISYDTYAQPYGRSFGGSSFGDVSRWVWDAIEKFILFLKLIEFVRGEELQSSLTHLDKVAEENTAVNDTKSNPIDNGRGLFIAPRIKRKKLRLWNGENANLSKSDGNSKIENVPLSNSKESKGEDKIVETLFETKDEGNHPNGRLCPVRLFFWHFCPLDIPYVRLLFPKSMRDAHQQYLKERNNVTVELSEE</sequence>
<dbReference type="Proteomes" id="UP001642540">
    <property type="component" value="Unassembled WGS sequence"/>
</dbReference>
<keyword evidence="5" id="KW-1185">Reference proteome</keyword>
<feature type="region of interest" description="Disordered" evidence="1">
    <location>
        <begin position="290"/>
        <end position="333"/>
    </location>
</feature>
<evidence type="ECO:0000256" key="3">
    <source>
        <dbReference type="SAM" id="SignalP"/>
    </source>
</evidence>
<keyword evidence="2" id="KW-1133">Transmembrane helix</keyword>
<evidence type="ECO:0000313" key="4">
    <source>
        <dbReference type="EMBL" id="CAL8094489.1"/>
    </source>
</evidence>
<comment type="caution">
    <text evidence="4">The sequence shown here is derived from an EMBL/GenBank/DDBJ whole genome shotgun (WGS) entry which is preliminary data.</text>
</comment>
<feature type="compositionally biased region" description="Polar residues" evidence="1">
    <location>
        <begin position="305"/>
        <end position="314"/>
    </location>
</feature>
<feature type="signal peptide" evidence="3">
    <location>
        <begin position="1"/>
        <end position="23"/>
    </location>
</feature>
<accession>A0ABP1Q993</accession>
<organism evidence="4 5">
    <name type="scientific">Orchesella dallaii</name>
    <dbReference type="NCBI Taxonomy" id="48710"/>
    <lineage>
        <taxon>Eukaryota</taxon>
        <taxon>Metazoa</taxon>
        <taxon>Ecdysozoa</taxon>
        <taxon>Arthropoda</taxon>
        <taxon>Hexapoda</taxon>
        <taxon>Collembola</taxon>
        <taxon>Entomobryomorpha</taxon>
        <taxon>Entomobryoidea</taxon>
        <taxon>Orchesellidae</taxon>
        <taxon>Orchesellinae</taxon>
        <taxon>Orchesella</taxon>
    </lineage>
</organism>
<feature type="transmembrane region" description="Helical" evidence="2">
    <location>
        <begin position="89"/>
        <end position="113"/>
    </location>
</feature>
<gene>
    <name evidence="4" type="ORF">ODALV1_LOCUS8790</name>
</gene>
<dbReference type="EMBL" id="CAXLJM020000027">
    <property type="protein sequence ID" value="CAL8094489.1"/>
    <property type="molecule type" value="Genomic_DNA"/>
</dbReference>
<keyword evidence="2" id="KW-0812">Transmembrane</keyword>
<reference evidence="4 5" key="1">
    <citation type="submission" date="2024-08" db="EMBL/GenBank/DDBJ databases">
        <authorList>
            <person name="Cucini C."/>
            <person name="Frati F."/>
        </authorList>
    </citation>
    <scope>NUCLEOTIDE SEQUENCE [LARGE SCALE GENOMIC DNA]</scope>
</reference>
<evidence type="ECO:0000256" key="2">
    <source>
        <dbReference type="SAM" id="Phobius"/>
    </source>
</evidence>
<name>A0ABP1Q993_9HEXA</name>
<feature type="compositionally biased region" description="Basic residues" evidence="1">
    <location>
        <begin position="315"/>
        <end position="324"/>
    </location>
</feature>
<feature type="transmembrane region" description="Helical" evidence="2">
    <location>
        <begin position="373"/>
        <end position="394"/>
    </location>
</feature>
<evidence type="ECO:0000313" key="5">
    <source>
        <dbReference type="Proteomes" id="UP001642540"/>
    </source>
</evidence>
<keyword evidence="3" id="KW-0732">Signal</keyword>